<gene>
    <name evidence="1" type="ORF">CGZ94_04875</name>
</gene>
<reference evidence="1 2" key="1">
    <citation type="submission" date="2017-07" db="EMBL/GenBank/DDBJ databases">
        <title>Draft whole genome sequences of clinical Proprionibacteriaceae strains.</title>
        <authorList>
            <person name="Bernier A.-M."/>
            <person name="Bernard K."/>
            <person name="Domingo M.-C."/>
        </authorList>
    </citation>
    <scope>NUCLEOTIDE SEQUENCE [LARGE SCALE GENOMIC DNA]</scope>
    <source>
        <strain evidence="1 2">NML 030167</strain>
    </source>
</reference>
<dbReference type="SUPFAM" id="SSF47413">
    <property type="entry name" value="lambda repressor-like DNA-binding domains"/>
    <property type="match status" value="1"/>
</dbReference>
<name>A0A255GNY0_9ACTN</name>
<proteinExistence type="predicted"/>
<dbReference type="RefSeq" id="WP_094404940.1">
    <property type="nucleotide sequence ID" value="NZ_NMVO01000004.1"/>
</dbReference>
<dbReference type="AlphaFoldDB" id="A0A255GNY0"/>
<protein>
    <recommendedName>
        <fullName evidence="3">XRE family transcriptional regulator</fullName>
    </recommendedName>
</protein>
<dbReference type="InterPro" id="IPR010982">
    <property type="entry name" value="Lambda_DNA-bd_dom_sf"/>
</dbReference>
<keyword evidence="2" id="KW-1185">Reference proteome</keyword>
<dbReference type="EMBL" id="NMVO01000004">
    <property type="protein sequence ID" value="OYO16276.1"/>
    <property type="molecule type" value="Genomic_DNA"/>
</dbReference>
<comment type="caution">
    <text evidence="1">The sequence shown here is derived from an EMBL/GenBank/DDBJ whole genome shotgun (WGS) entry which is preliminary data.</text>
</comment>
<evidence type="ECO:0008006" key="3">
    <source>
        <dbReference type="Google" id="ProtNLM"/>
    </source>
</evidence>
<accession>A0A255GNY0</accession>
<evidence type="ECO:0000313" key="1">
    <source>
        <dbReference type="EMBL" id="OYO16276.1"/>
    </source>
</evidence>
<dbReference type="GO" id="GO:0003677">
    <property type="term" value="F:DNA binding"/>
    <property type="evidence" value="ECO:0007669"/>
    <property type="project" value="InterPro"/>
</dbReference>
<sequence length="68" mass="7590">MNYTDEISEAVREWMARERLNQRQAAAAVGLRRPTFLARLSGDAAWKANELPILARAGVDLPAPEVVR</sequence>
<evidence type="ECO:0000313" key="2">
    <source>
        <dbReference type="Proteomes" id="UP000215896"/>
    </source>
</evidence>
<dbReference type="Proteomes" id="UP000215896">
    <property type="component" value="Unassembled WGS sequence"/>
</dbReference>
<organism evidence="1 2">
    <name type="scientific">Enemella evansiae</name>
    <dbReference type="NCBI Taxonomy" id="2016499"/>
    <lineage>
        <taxon>Bacteria</taxon>
        <taxon>Bacillati</taxon>
        <taxon>Actinomycetota</taxon>
        <taxon>Actinomycetes</taxon>
        <taxon>Propionibacteriales</taxon>
        <taxon>Propionibacteriaceae</taxon>
        <taxon>Enemella</taxon>
    </lineage>
</organism>